<protein>
    <recommendedName>
        <fullName evidence="4">Developmental regulator</fullName>
    </recommendedName>
</protein>
<feature type="compositionally biased region" description="Low complexity" evidence="1">
    <location>
        <begin position="277"/>
        <end position="291"/>
    </location>
</feature>
<feature type="region of interest" description="Disordered" evidence="1">
    <location>
        <begin position="207"/>
        <end position="235"/>
    </location>
</feature>
<sequence length="372" mass="42102">MPTYLCHGFRWQRRSIRVYVVVQNLDDVSPEWVITPKSSQSLLESFYNLFDFLPYRVPPPSRGPSIDSEHERACESGVLNANTTNANSAIGGRGRSGSGTRSRSRSRSQEQNQSPNHSRQLSHAQTQPSSPPPLPPLSPDAYQSTDYNGNGGGEDFRAQDWSVIKVLEEYDPLNLDEVSRPYAYVADYAVQIDLSVSIAEEIRRYEERNRADRDPPMTGQASDETGRKKNSKKPGWFEKLRDQLQRGEDIRWYVVVNGDEIRDWPGERVESPPPTPAQMQQHAQYQLQQQAFKEADRERRRKDAEATGIVRSDRSSLMKPAQAEKEMPALRPKMSVGEGGGGQEKRKTSSKGGGFRRLFGRAPKDERDEHSP</sequence>
<feature type="compositionally biased region" description="Polar residues" evidence="1">
    <location>
        <begin position="79"/>
        <end position="88"/>
    </location>
</feature>
<feature type="compositionally biased region" description="Polar residues" evidence="1">
    <location>
        <begin position="109"/>
        <end position="127"/>
    </location>
</feature>
<organism evidence="2 3">
    <name type="scientific">Cercophora scortea</name>
    <dbReference type="NCBI Taxonomy" id="314031"/>
    <lineage>
        <taxon>Eukaryota</taxon>
        <taxon>Fungi</taxon>
        <taxon>Dikarya</taxon>
        <taxon>Ascomycota</taxon>
        <taxon>Pezizomycotina</taxon>
        <taxon>Sordariomycetes</taxon>
        <taxon>Sordariomycetidae</taxon>
        <taxon>Sordariales</taxon>
        <taxon>Lasiosphaeriaceae</taxon>
        <taxon>Cercophora</taxon>
    </lineage>
</organism>
<reference evidence="2" key="1">
    <citation type="journal article" date="2023" name="Mol. Phylogenet. Evol.">
        <title>Genome-scale phylogeny and comparative genomics of the fungal order Sordariales.</title>
        <authorList>
            <person name="Hensen N."/>
            <person name="Bonometti L."/>
            <person name="Westerberg I."/>
            <person name="Brannstrom I.O."/>
            <person name="Guillou S."/>
            <person name="Cros-Aarteil S."/>
            <person name="Calhoun S."/>
            <person name="Haridas S."/>
            <person name="Kuo A."/>
            <person name="Mondo S."/>
            <person name="Pangilinan J."/>
            <person name="Riley R."/>
            <person name="LaButti K."/>
            <person name="Andreopoulos B."/>
            <person name="Lipzen A."/>
            <person name="Chen C."/>
            <person name="Yan M."/>
            <person name="Daum C."/>
            <person name="Ng V."/>
            <person name="Clum A."/>
            <person name="Steindorff A."/>
            <person name="Ohm R.A."/>
            <person name="Martin F."/>
            <person name="Silar P."/>
            <person name="Natvig D.O."/>
            <person name="Lalanne C."/>
            <person name="Gautier V."/>
            <person name="Ament-Velasquez S.L."/>
            <person name="Kruys A."/>
            <person name="Hutchinson M.I."/>
            <person name="Powell A.J."/>
            <person name="Barry K."/>
            <person name="Miller A.N."/>
            <person name="Grigoriev I.V."/>
            <person name="Debuchy R."/>
            <person name="Gladieux P."/>
            <person name="Hiltunen Thoren M."/>
            <person name="Johannesson H."/>
        </authorList>
    </citation>
    <scope>NUCLEOTIDE SEQUENCE</scope>
    <source>
        <strain evidence="2">SMH4131-1</strain>
    </source>
</reference>
<feature type="region of interest" description="Disordered" evidence="1">
    <location>
        <begin position="79"/>
        <end position="154"/>
    </location>
</feature>
<evidence type="ECO:0000313" key="2">
    <source>
        <dbReference type="EMBL" id="KAK3323962.1"/>
    </source>
</evidence>
<dbReference type="EMBL" id="JAUEPO010000004">
    <property type="protein sequence ID" value="KAK3323962.1"/>
    <property type="molecule type" value="Genomic_DNA"/>
</dbReference>
<proteinExistence type="predicted"/>
<accession>A0AAE0IF83</accession>
<keyword evidence="3" id="KW-1185">Reference proteome</keyword>
<feature type="compositionally biased region" description="Basic and acidic residues" evidence="1">
    <location>
        <begin position="362"/>
        <end position="372"/>
    </location>
</feature>
<evidence type="ECO:0000256" key="1">
    <source>
        <dbReference type="SAM" id="MobiDB-lite"/>
    </source>
</evidence>
<name>A0AAE0IF83_9PEZI</name>
<feature type="region of interest" description="Disordered" evidence="1">
    <location>
        <begin position="264"/>
        <end position="372"/>
    </location>
</feature>
<feature type="compositionally biased region" description="Pro residues" evidence="1">
    <location>
        <begin position="129"/>
        <end position="138"/>
    </location>
</feature>
<feature type="compositionally biased region" description="Basic and acidic residues" evidence="1">
    <location>
        <begin position="293"/>
        <end position="328"/>
    </location>
</feature>
<comment type="caution">
    <text evidence="2">The sequence shown here is derived from an EMBL/GenBank/DDBJ whole genome shotgun (WGS) entry which is preliminary data.</text>
</comment>
<reference evidence="2" key="2">
    <citation type="submission" date="2023-06" db="EMBL/GenBank/DDBJ databases">
        <authorList>
            <consortium name="Lawrence Berkeley National Laboratory"/>
            <person name="Haridas S."/>
            <person name="Hensen N."/>
            <person name="Bonometti L."/>
            <person name="Westerberg I."/>
            <person name="Brannstrom I.O."/>
            <person name="Guillou S."/>
            <person name="Cros-Aarteil S."/>
            <person name="Calhoun S."/>
            <person name="Kuo A."/>
            <person name="Mondo S."/>
            <person name="Pangilinan J."/>
            <person name="Riley R."/>
            <person name="Labutti K."/>
            <person name="Andreopoulos B."/>
            <person name="Lipzen A."/>
            <person name="Chen C."/>
            <person name="Yanf M."/>
            <person name="Daum C."/>
            <person name="Ng V."/>
            <person name="Clum A."/>
            <person name="Steindorff A."/>
            <person name="Ohm R."/>
            <person name="Martin F."/>
            <person name="Silar P."/>
            <person name="Natvig D."/>
            <person name="Lalanne C."/>
            <person name="Gautier V."/>
            <person name="Ament-Velasquez S.L."/>
            <person name="Kruys A."/>
            <person name="Hutchinson M.I."/>
            <person name="Powell A.J."/>
            <person name="Barry K."/>
            <person name="Miller A.N."/>
            <person name="Grigoriev I.V."/>
            <person name="Debuchy R."/>
            <person name="Gladieux P."/>
            <person name="Thoren M.H."/>
            <person name="Johannesson H."/>
        </authorList>
    </citation>
    <scope>NUCLEOTIDE SEQUENCE</scope>
    <source>
        <strain evidence="2">SMH4131-1</strain>
    </source>
</reference>
<evidence type="ECO:0008006" key="4">
    <source>
        <dbReference type="Google" id="ProtNLM"/>
    </source>
</evidence>
<dbReference type="Proteomes" id="UP001286456">
    <property type="component" value="Unassembled WGS sequence"/>
</dbReference>
<gene>
    <name evidence="2" type="ORF">B0T19DRAFT_218555</name>
</gene>
<evidence type="ECO:0000313" key="3">
    <source>
        <dbReference type="Proteomes" id="UP001286456"/>
    </source>
</evidence>
<dbReference type="AlphaFoldDB" id="A0AAE0IF83"/>